<evidence type="ECO:0000256" key="1">
    <source>
        <dbReference type="SAM" id="MobiDB-lite"/>
    </source>
</evidence>
<sequence length="29" mass="3315">VQQHYSGKRTLVLGEHRSAVRQSDECDNT</sequence>
<feature type="region of interest" description="Disordered" evidence="1">
    <location>
        <begin position="1"/>
        <end position="29"/>
    </location>
</feature>
<dbReference type="EMBL" id="LAZR01017004">
    <property type="protein sequence ID" value="KKM02177.1"/>
    <property type="molecule type" value="Genomic_DNA"/>
</dbReference>
<feature type="compositionally biased region" description="Basic and acidic residues" evidence="1">
    <location>
        <begin position="14"/>
        <end position="29"/>
    </location>
</feature>
<feature type="non-terminal residue" evidence="2">
    <location>
        <position position="1"/>
    </location>
</feature>
<gene>
    <name evidence="2" type="ORF">LCGC14_1787010</name>
</gene>
<evidence type="ECO:0000313" key="2">
    <source>
        <dbReference type="EMBL" id="KKM02177.1"/>
    </source>
</evidence>
<accession>A0A0F9HG83</accession>
<comment type="caution">
    <text evidence="2">The sequence shown here is derived from an EMBL/GenBank/DDBJ whole genome shotgun (WGS) entry which is preliminary data.</text>
</comment>
<proteinExistence type="predicted"/>
<protein>
    <submittedName>
        <fullName evidence="2">Uncharacterized protein</fullName>
    </submittedName>
</protein>
<organism evidence="2">
    <name type="scientific">marine sediment metagenome</name>
    <dbReference type="NCBI Taxonomy" id="412755"/>
    <lineage>
        <taxon>unclassified sequences</taxon>
        <taxon>metagenomes</taxon>
        <taxon>ecological metagenomes</taxon>
    </lineage>
</organism>
<reference evidence="2" key="1">
    <citation type="journal article" date="2015" name="Nature">
        <title>Complex archaea that bridge the gap between prokaryotes and eukaryotes.</title>
        <authorList>
            <person name="Spang A."/>
            <person name="Saw J.H."/>
            <person name="Jorgensen S.L."/>
            <person name="Zaremba-Niedzwiedzka K."/>
            <person name="Martijn J."/>
            <person name="Lind A.E."/>
            <person name="van Eijk R."/>
            <person name="Schleper C."/>
            <person name="Guy L."/>
            <person name="Ettema T.J."/>
        </authorList>
    </citation>
    <scope>NUCLEOTIDE SEQUENCE</scope>
</reference>
<name>A0A0F9HG83_9ZZZZ</name>
<dbReference type="AlphaFoldDB" id="A0A0F9HG83"/>